<evidence type="ECO:0000256" key="5">
    <source>
        <dbReference type="ARBA" id="ARBA00023136"/>
    </source>
</evidence>
<dbReference type="RefSeq" id="WP_184855083.1">
    <property type="nucleotide sequence ID" value="NZ_JACHLK010000001.1"/>
</dbReference>
<proteinExistence type="inferred from homology"/>
<name>A0A7X0U732_9BURK</name>
<keyword evidence="5 6" id="KW-0472">Membrane</keyword>
<comment type="caution">
    <text evidence="8">The sequence shown here is derived from an EMBL/GenBank/DDBJ whole genome shotgun (WGS) entry which is preliminary data.</text>
</comment>
<gene>
    <name evidence="8" type="ORF">HNP48_000305</name>
</gene>
<protein>
    <submittedName>
        <fullName evidence="8">Drug/metabolite transporter (DMT)-like permease</fullName>
    </submittedName>
</protein>
<keyword evidence="4 6" id="KW-1133">Transmembrane helix</keyword>
<dbReference type="InterPro" id="IPR000620">
    <property type="entry name" value="EamA_dom"/>
</dbReference>
<dbReference type="PANTHER" id="PTHR32322">
    <property type="entry name" value="INNER MEMBRANE TRANSPORTER"/>
    <property type="match status" value="1"/>
</dbReference>
<sequence length="307" mass="32734">MSIARKTHLDSLAVGLLLTCCMFWGFQQVLVKATVGEVAPVFQASVRFVLAALAVAAWCRWRDVPLSSRSEPQGALRGGLLAGALFAGEFACIYVGLQYTSASRLTVFLYGAPFWVALLLPHFIPSERLRGWQWLGLAAAFVGVGLALGDGMAGPANAAMPRAWLGDLLGMGAGLMWALTTVVIRTTPLARVAPAKQLFYQVGVSAAVLPFLSLALGEPWGWQFSAFAWGSLLVQALVGAFVSYLAWMWMLAHYPATRISVFVFLTPVFALLFGALWLGEPVTPGLVVALGLVAVGIVLVNRKPAAA</sequence>
<dbReference type="Proteomes" id="UP000575083">
    <property type="component" value="Unassembled WGS sequence"/>
</dbReference>
<comment type="subcellular location">
    <subcellularLocation>
        <location evidence="1">Membrane</location>
        <topology evidence="1">Multi-pass membrane protein</topology>
    </subcellularLocation>
</comment>
<reference evidence="8 9" key="1">
    <citation type="submission" date="2020-08" db="EMBL/GenBank/DDBJ databases">
        <title>Functional genomics of gut bacteria from endangered species of beetles.</title>
        <authorList>
            <person name="Carlos-Shanley C."/>
        </authorList>
    </citation>
    <scope>NUCLEOTIDE SEQUENCE [LARGE SCALE GENOMIC DNA]</scope>
    <source>
        <strain evidence="8 9">S00198</strain>
    </source>
</reference>
<dbReference type="PANTHER" id="PTHR32322:SF2">
    <property type="entry name" value="EAMA DOMAIN-CONTAINING PROTEIN"/>
    <property type="match status" value="1"/>
</dbReference>
<feature type="transmembrane region" description="Helical" evidence="6">
    <location>
        <begin position="168"/>
        <end position="186"/>
    </location>
</feature>
<organism evidence="8 9">
    <name type="scientific">Acidovorax soli</name>
    <dbReference type="NCBI Taxonomy" id="592050"/>
    <lineage>
        <taxon>Bacteria</taxon>
        <taxon>Pseudomonadati</taxon>
        <taxon>Pseudomonadota</taxon>
        <taxon>Betaproteobacteria</taxon>
        <taxon>Burkholderiales</taxon>
        <taxon>Comamonadaceae</taxon>
        <taxon>Acidovorax</taxon>
    </lineage>
</organism>
<dbReference type="InterPro" id="IPR050638">
    <property type="entry name" value="AA-Vitamin_Transporters"/>
</dbReference>
<evidence type="ECO:0000313" key="8">
    <source>
        <dbReference type="EMBL" id="MBB6557641.1"/>
    </source>
</evidence>
<feature type="domain" description="EamA" evidence="7">
    <location>
        <begin position="13"/>
        <end position="147"/>
    </location>
</feature>
<feature type="transmembrane region" description="Helical" evidence="6">
    <location>
        <begin position="12"/>
        <end position="30"/>
    </location>
</feature>
<evidence type="ECO:0000256" key="1">
    <source>
        <dbReference type="ARBA" id="ARBA00004141"/>
    </source>
</evidence>
<accession>A0A7X0U732</accession>
<dbReference type="EMBL" id="JACHLK010000001">
    <property type="protein sequence ID" value="MBB6557641.1"/>
    <property type="molecule type" value="Genomic_DNA"/>
</dbReference>
<feature type="transmembrane region" description="Helical" evidence="6">
    <location>
        <begin position="222"/>
        <end position="247"/>
    </location>
</feature>
<keyword evidence="9" id="KW-1185">Reference proteome</keyword>
<feature type="transmembrane region" description="Helical" evidence="6">
    <location>
        <begin position="259"/>
        <end position="278"/>
    </location>
</feature>
<keyword evidence="3 6" id="KW-0812">Transmembrane</keyword>
<feature type="transmembrane region" description="Helical" evidence="6">
    <location>
        <begin position="105"/>
        <end position="124"/>
    </location>
</feature>
<evidence type="ECO:0000256" key="2">
    <source>
        <dbReference type="ARBA" id="ARBA00007362"/>
    </source>
</evidence>
<dbReference type="GO" id="GO:0016020">
    <property type="term" value="C:membrane"/>
    <property type="evidence" value="ECO:0007669"/>
    <property type="project" value="UniProtKB-SubCell"/>
</dbReference>
<dbReference type="SUPFAM" id="SSF103481">
    <property type="entry name" value="Multidrug resistance efflux transporter EmrE"/>
    <property type="match status" value="2"/>
</dbReference>
<evidence type="ECO:0000256" key="3">
    <source>
        <dbReference type="ARBA" id="ARBA00022692"/>
    </source>
</evidence>
<feature type="transmembrane region" description="Helical" evidence="6">
    <location>
        <begin position="284"/>
        <end position="301"/>
    </location>
</feature>
<feature type="transmembrane region" description="Helical" evidence="6">
    <location>
        <begin position="42"/>
        <end position="59"/>
    </location>
</feature>
<evidence type="ECO:0000256" key="6">
    <source>
        <dbReference type="SAM" id="Phobius"/>
    </source>
</evidence>
<dbReference type="Pfam" id="PF00892">
    <property type="entry name" value="EamA"/>
    <property type="match status" value="2"/>
</dbReference>
<feature type="transmembrane region" description="Helical" evidence="6">
    <location>
        <begin position="198"/>
        <end position="216"/>
    </location>
</feature>
<evidence type="ECO:0000256" key="4">
    <source>
        <dbReference type="ARBA" id="ARBA00022989"/>
    </source>
</evidence>
<dbReference type="InterPro" id="IPR037185">
    <property type="entry name" value="EmrE-like"/>
</dbReference>
<dbReference type="AlphaFoldDB" id="A0A7X0U732"/>
<evidence type="ECO:0000259" key="7">
    <source>
        <dbReference type="Pfam" id="PF00892"/>
    </source>
</evidence>
<evidence type="ECO:0000313" key="9">
    <source>
        <dbReference type="Proteomes" id="UP000575083"/>
    </source>
</evidence>
<feature type="transmembrane region" description="Helical" evidence="6">
    <location>
        <begin position="131"/>
        <end position="148"/>
    </location>
</feature>
<feature type="domain" description="EamA" evidence="7">
    <location>
        <begin position="165"/>
        <end position="301"/>
    </location>
</feature>
<feature type="transmembrane region" description="Helical" evidence="6">
    <location>
        <begin position="80"/>
        <end position="99"/>
    </location>
</feature>
<comment type="similarity">
    <text evidence="2">Belongs to the EamA transporter family.</text>
</comment>